<dbReference type="GO" id="GO:0008168">
    <property type="term" value="F:methyltransferase activity"/>
    <property type="evidence" value="ECO:0007669"/>
    <property type="project" value="UniProtKB-KW"/>
</dbReference>
<evidence type="ECO:0000313" key="2">
    <source>
        <dbReference type="Proteomes" id="UP000279491"/>
    </source>
</evidence>
<protein>
    <submittedName>
        <fullName evidence="1">Site-specific DNA methylase</fullName>
    </submittedName>
</protein>
<reference evidence="1" key="1">
    <citation type="submission" date="2018-09" db="EMBL/GenBank/DDBJ databases">
        <title>Genome Analysis and Characterisation of Bacteriophage CS01 Active against Cronobacter sakazakii.</title>
        <authorList>
            <person name="Kim G.-H."/>
            <person name="Kim J."/>
            <person name="Yoon S.-S."/>
        </authorList>
    </citation>
    <scope>NUCLEOTIDE SEQUENCE [LARGE SCALE GENOMIC DNA]</scope>
</reference>
<keyword evidence="1" id="KW-0489">Methyltransferase</keyword>
<dbReference type="Proteomes" id="UP000279491">
    <property type="component" value="Segment"/>
</dbReference>
<keyword evidence="2" id="KW-1185">Reference proteome</keyword>
<accession>A0A3B8DJE5</accession>
<dbReference type="EMBL" id="MH845412">
    <property type="protein sequence ID" value="AYJ73341.1"/>
    <property type="molecule type" value="Genomic_DNA"/>
</dbReference>
<organism evidence="1">
    <name type="scientific">Cronobacter phage CS01</name>
    <dbReference type="NCBI Taxonomy" id="2496544"/>
    <lineage>
        <taxon>Viruses</taxon>
        <taxon>Duplodnaviria</taxon>
        <taxon>Heunggongvirae</taxon>
        <taxon>Uroviricota</taxon>
        <taxon>Caudoviricetes</taxon>
        <taxon>Drexlerviridae</taxon>
        <taxon>Kyungwonvirus</taxon>
        <taxon>Kyungwonvirus CS01</taxon>
    </lineage>
</organism>
<dbReference type="GO" id="GO:0032259">
    <property type="term" value="P:methylation"/>
    <property type="evidence" value="ECO:0007669"/>
    <property type="project" value="UniProtKB-KW"/>
</dbReference>
<gene>
    <name evidence="1" type="ORF">CS01_053</name>
</gene>
<name>A0A3B8DJE5_9CAUD</name>
<evidence type="ECO:0000313" key="1">
    <source>
        <dbReference type="EMBL" id="AYJ73341.1"/>
    </source>
</evidence>
<proteinExistence type="predicted"/>
<keyword evidence="1" id="KW-0808">Transferase</keyword>
<sequence length="232" mass="25898">MLVFSLFDGSGYSAYEQARLGHQVICFNAESADHGSYESVRIHHENIQYVDVWIDEEFLASARKGKWGNPDFVMAFPPCTDLAGSGSRHWAKKSEADPEFQIKAAQTCKIAALIADHFGAPYCIENPVGRLSTLWRKPDYIFNPCDYGGWIRADEFEHPAFPEIIPARDAYKKKTCIWTGNGYVHPHPLSVPVPSEENPGWKNLGGKSAKTKLIRSLTPRGFARAVALANSR</sequence>